<keyword evidence="3" id="KW-1185">Reference proteome</keyword>
<dbReference type="EMBL" id="JBIRYO010000004">
    <property type="protein sequence ID" value="MFI2473422.1"/>
    <property type="molecule type" value="Genomic_DNA"/>
</dbReference>
<protein>
    <submittedName>
        <fullName evidence="2">Uncharacterized protein</fullName>
    </submittedName>
</protein>
<keyword evidence="1" id="KW-0472">Membrane</keyword>
<feature type="transmembrane region" description="Helical" evidence="1">
    <location>
        <begin position="26"/>
        <end position="45"/>
    </location>
</feature>
<organism evidence="2 3">
    <name type="scientific">Nocardia xishanensis</name>
    <dbReference type="NCBI Taxonomy" id="238964"/>
    <lineage>
        <taxon>Bacteria</taxon>
        <taxon>Bacillati</taxon>
        <taxon>Actinomycetota</taxon>
        <taxon>Actinomycetes</taxon>
        <taxon>Mycobacteriales</taxon>
        <taxon>Nocardiaceae</taxon>
        <taxon>Nocardia</taxon>
    </lineage>
</organism>
<dbReference type="Proteomes" id="UP001611415">
    <property type="component" value="Unassembled WGS sequence"/>
</dbReference>
<gene>
    <name evidence="2" type="ORF">ACH49W_08595</name>
</gene>
<keyword evidence="1" id="KW-1133">Transmembrane helix</keyword>
<name>A0ABW7WX40_9NOCA</name>
<accession>A0ABW7WX40</accession>
<proteinExistence type="predicted"/>
<evidence type="ECO:0000256" key="1">
    <source>
        <dbReference type="SAM" id="Phobius"/>
    </source>
</evidence>
<evidence type="ECO:0000313" key="3">
    <source>
        <dbReference type="Proteomes" id="UP001611415"/>
    </source>
</evidence>
<sequence length="129" mass="12746">MPGSSGPIHTSIAEAGLNSMRVVRSLVAGALIAGAASVFAALGAGSANAVALTPLPGGVQVDLSPTDTKWVAENNLGLAIAGLPHPSAASFGEALDAAADLSSTYPTGRVTFTVFGPFNELNGTMLALQ</sequence>
<comment type="caution">
    <text evidence="2">The sequence shown here is derived from an EMBL/GenBank/DDBJ whole genome shotgun (WGS) entry which is preliminary data.</text>
</comment>
<keyword evidence="1" id="KW-0812">Transmembrane</keyword>
<reference evidence="2 3" key="1">
    <citation type="submission" date="2024-10" db="EMBL/GenBank/DDBJ databases">
        <title>The Natural Products Discovery Center: Release of the First 8490 Sequenced Strains for Exploring Actinobacteria Biosynthetic Diversity.</title>
        <authorList>
            <person name="Kalkreuter E."/>
            <person name="Kautsar S.A."/>
            <person name="Yang D."/>
            <person name="Bader C.D."/>
            <person name="Teijaro C.N."/>
            <person name="Fluegel L."/>
            <person name="Davis C.M."/>
            <person name="Simpson J.R."/>
            <person name="Lauterbach L."/>
            <person name="Steele A.D."/>
            <person name="Gui C."/>
            <person name="Meng S."/>
            <person name="Li G."/>
            <person name="Viehrig K."/>
            <person name="Ye F."/>
            <person name="Su P."/>
            <person name="Kiefer A.F."/>
            <person name="Nichols A."/>
            <person name="Cepeda A.J."/>
            <person name="Yan W."/>
            <person name="Fan B."/>
            <person name="Jiang Y."/>
            <person name="Adhikari A."/>
            <person name="Zheng C.-J."/>
            <person name="Schuster L."/>
            <person name="Cowan T.M."/>
            <person name="Smanski M.J."/>
            <person name="Chevrette M.G."/>
            <person name="De Carvalho L.P.S."/>
            <person name="Shen B."/>
        </authorList>
    </citation>
    <scope>NUCLEOTIDE SEQUENCE [LARGE SCALE GENOMIC DNA]</scope>
    <source>
        <strain evidence="2 3">NPDC019275</strain>
    </source>
</reference>
<dbReference type="RefSeq" id="WP_397092021.1">
    <property type="nucleotide sequence ID" value="NZ_JBIRYO010000004.1"/>
</dbReference>
<evidence type="ECO:0000313" key="2">
    <source>
        <dbReference type="EMBL" id="MFI2473422.1"/>
    </source>
</evidence>